<organism evidence="1 2">
    <name type="scientific">Sphingomonas oligophenolica</name>
    <dbReference type="NCBI Taxonomy" id="301154"/>
    <lineage>
        <taxon>Bacteria</taxon>
        <taxon>Pseudomonadati</taxon>
        <taxon>Pseudomonadota</taxon>
        <taxon>Alphaproteobacteria</taxon>
        <taxon>Sphingomonadales</taxon>
        <taxon>Sphingomonadaceae</taxon>
        <taxon>Sphingomonas</taxon>
    </lineage>
</organism>
<dbReference type="RefSeq" id="WP_343891020.1">
    <property type="nucleotide sequence ID" value="NZ_BAAAEH010000037.1"/>
</dbReference>
<reference evidence="1 2" key="1">
    <citation type="submission" date="2024-05" db="EMBL/GenBank/DDBJ databases">
        <authorList>
            <person name="Liu Q."/>
            <person name="Xin Y.-H."/>
        </authorList>
    </citation>
    <scope>NUCLEOTIDE SEQUENCE [LARGE SCALE GENOMIC DNA]</scope>
    <source>
        <strain evidence="1 2">CGMCC 1.10181</strain>
    </source>
</reference>
<proteinExistence type="predicted"/>
<comment type="caution">
    <text evidence="1">The sequence shown here is derived from an EMBL/GenBank/DDBJ whole genome shotgun (WGS) entry which is preliminary data.</text>
</comment>
<name>A0ABU9YAH4_9SPHN</name>
<evidence type="ECO:0000313" key="1">
    <source>
        <dbReference type="EMBL" id="MEN2792807.1"/>
    </source>
</evidence>
<dbReference type="Proteomes" id="UP001419910">
    <property type="component" value="Unassembled WGS sequence"/>
</dbReference>
<keyword evidence="2" id="KW-1185">Reference proteome</keyword>
<gene>
    <name evidence="1" type="ORF">ABC974_24475</name>
</gene>
<sequence length="127" mass="14002">MDRIINASRAAASVAYASFRIQMMGPPEGPGRLAATRSLLTFIPAPPIMIASARQSSWQRWNSEQPFRTDFFAPRYVGRVSIASAPLNVSALIGAGVRSVWRLARMFGRGRAARPRGRHDDEQIHPA</sequence>
<dbReference type="EMBL" id="JBDIME010000034">
    <property type="protein sequence ID" value="MEN2792807.1"/>
    <property type="molecule type" value="Genomic_DNA"/>
</dbReference>
<protein>
    <submittedName>
        <fullName evidence="1">Uncharacterized protein</fullName>
    </submittedName>
</protein>
<evidence type="ECO:0000313" key="2">
    <source>
        <dbReference type="Proteomes" id="UP001419910"/>
    </source>
</evidence>
<accession>A0ABU9YAH4</accession>